<protein>
    <submittedName>
        <fullName evidence="8">Beta-ketothiolase</fullName>
    </submittedName>
</protein>
<feature type="active site" description="Proton acceptor" evidence="4">
    <location>
        <position position="381"/>
    </location>
</feature>
<dbReference type="InterPro" id="IPR020616">
    <property type="entry name" value="Thiolase_N"/>
</dbReference>
<feature type="active site" description="Acyl-thioester intermediate" evidence="4">
    <location>
        <position position="92"/>
    </location>
</feature>
<dbReference type="InterPro" id="IPR002155">
    <property type="entry name" value="Thiolase"/>
</dbReference>
<evidence type="ECO:0000313" key="8">
    <source>
        <dbReference type="EMBL" id="SAL61131.1"/>
    </source>
</evidence>
<dbReference type="FunFam" id="3.40.47.10:FF:000010">
    <property type="entry name" value="Acetyl-CoA acetyltransferase (Thiolase)"/>
    <property type="match status" value="1"/>
</dbReference>
<organism evidence="8 9">
    <name type="scientific">Caballeronia choica</name>
    <dbReference type="NCBI Taxonomy" id="326476"/>
    <lineage>
        <taxon>Bacteria</taxon>
        <taxon>Pseudomonadati</taxon>
        <taxon>Pseudomonadota</taxon>
        <taxon>Betaproteobacteria</taxon>
        <taxon>Burkholderiales</taxon>
        <taxon>Burkholderiaceae</taxon>
        <taxon>Caballeronia</taxon>
    </lineage>
</organism>
<dbReference type="Pfam" id="PF02803">
    <property type="entry name" value="Thiolase_C"/>
    <property type="match status" value="1"/>
</dbReference>
<dbReference type="NCBIfam" id="TIGR01930">
    <property type="entry name" value="AcCoA-C-Actrans"/>
    <property type="match status" value="1"/>
</dbReference>
<comment type="similarity">
    <text evidence="1 5">Belongs to the thiolase-like superfamily. Thiolase family.</text>
</comment>
<dbReference type="GO" id="GO:0006635">
    <property type="term" value="P:fatty acid beta-oxidation"/>
    <property type="evidence" value="ECO:0007669"/>
    <property type="project" value="TreeGrafter"/>
</dbReference>
<evidence type="ECO:0000259" key="6">
    <source>
        <dbReference type="Pfam" id="PF00108"/>
    </source>
</evidence>
<reference evidence="8" key="1">
    <citation type="submission" date="2016-01" db="EMBL/GenBank/DDBJ databases">
        <authorList>
            <person name="Peeters C."/>
        </authorList>
    </citation>
    <scope>NUCLEOTIDE SEQUENCE [LARGE SCALE GENOMIC DNA]</scope>
    <source>
        <strain evidence="8">LMG 22940</strain>
    </source>
</reference>
<evidence type="ECO:0000313" key="9">
    <source>
        <dbReference type="Proteomes" id="UP000054770"/>
    </source>
</evidence>
<accession>A0A158IYL0</accession>
<sequence>MTALKEVFVVSAVRTAIGTFGGSLKDTPLNELATLVVKEALARAAVAPEKVGHVVLGNVIPTEPMDAYLSRVAALSAGMPVTTPAFNVNRLCGSGVQAIVSAAQNVALGLCDIAVAGGAESMSRGPYLMQSARWGARMGDTQLLDYTVGVLHDPMHKIHMGVTAENVAEEFGVSRVDMDSLAAESHRRAAAATESGYFQSQIVPVQIVKSRQSITFKVDEHVKGETTVEALAKMKPAFKKDGSVTAGNSSGVNDGAAALVLASAEAIKAHGLTPLARLVSYGHAGVEPKIMGIGSVPAARQALQRAGLSVSDLATVEANEAFAAQACAVTRQLELDPAIVNPNGSGISLGHPIGATGAIISTKAIHELHRIGGKYALVTMCIGGGQGIAAVFERV</sequence>
<keyword evidence="3 5" id="KW-0012">Acyltransferase</keyword>
<dbReference type="InterPro" id="IPR020610">
    <property type="entry name" value="Thiolase_AS"/>
</dbReference>
<dbReference type="NCBIfam" id="NF006552">
    <property type="entry name" value="PRK09051.1"/>
    <property type="match status" value="1"/>
</dbReference>
<dbReference type="PIRSF" id="PIRSF000429">
    <property type="entry name" value="Ac-CoA_Ac_transf"/>
    <property type="match status" value="1"/>
</dbReference>
<evidence type="ECO:0000256" key="5">
    <source>
        <dbReference type="RuleBase" id="RU003557"/>
    </source>
</evidence>
<feature type="domain" description="Thiolase C-terminal" evidence="7">
    <location>
        <begin position="272"/>
        <end position="394"/>
    </location>
</feature>
<dbReference type="PANTHER" id="PTHR18919:SF107">
    <property type="entry name" value="ACETYL-COA ACETYLTRANSFERASE, CYTOSOLIC"/>
    <property type="match status" value="1"/>
</dbReference>
<dbReference type="InterPro" id="IPR020615">
    <property type="entry name" value="Thiolase_acyl_enz_int_AS"/>
</dbReference>
<evidence type="ECO:0000256" key="2">
    <source>
        <dbReference type="ARBA" id="ARBA00022679"/>
    </source>
</evidence>
<dbReference type="PROSITE" id="PS00099">
    <property type="entry name" value="THIOLASE_3"/>
    <property type="match status" value="1"/>
</dbReference>
<evidence type="ECO:0000256" key="1">
    <source>
        <dbReference type="ARBA" id="ARBA00010982"/>
    </source>
</evidence>
<dbReference type="Gene3D" id="3.40.47.10">
    <property type="match status" value="2"/>
</dbReference>
<gene>
    <name evidence="8" type="ORF">AWB68_03153</name>
</gene>
<dbReference type="GO" id="GO:0003985">
    <property type="term" value="F:acetyl-CoA C-acetyltransferase activity"/>
    <property type="evidence" value="ECO:0007669"/>
    <property type="project" value="TreeGrafter"/>
</dbReference>
<keyword evidence="2 5" id="KW-0808">Transferase</keyword>
<dbReference type="PANTHER" id="PTHR18919">
    <property type="entry name" value="ACETYL-COA C-ACYLTRANSFERASE"/>
    <property type="match status" value="1"/>
</dbReference>
<dbReference type="RefSeq" id="WP_087645269.1">
    <property type="nucleotide sequence ID" value="NZ_FCON02000030.1"/>
</dbReference>
<name>A0A158IYL0_9BURK</name>
<proteinExistence type="inferred from homology"/>
<evidence type="ECO:0000256" key="4">
    <source>
        <dbReference type="PIRSR" id="PIRSR000429-1"/>
    </source>
</evidence>
<dbReference type="OrthoDB" id="9764638at2"/>
<dbReference type="CDD" id="cd00751">
    <property type="entry name" value="thiolase"/>
    <property type="match status" value="1"/>
</dbReference>
<dbReference type="Proteomes" id="UP000054770">
    <property type="component" value="Unassembled WGS sequence"/>
</dbReference>
<feature type="active site" description="Proton acceptor" evidence="4">
    <location>
        <position position="351"/>
    </location>
</feature>
<evidence type="ECO:0000256" key="3">
    <source>
        <dbReference type="ARBA" id="ARBA00023315"/>
    </source>
</evidence>
<evidence type="ECO:0000259" key="7">
    <source>
        <dbReference type="Pfam" id="PF02803"/>
    </source>
</evidence>
<dbReference type="InterPro" id="IPR020617">
    <property type="entry name" value="Thiolase_C"/>
</dbReference>
<comment type="caution">
    <text evidence="8">The sequence shown here is derived from an EMBL/GenBank/DDBJ whole genome shotgun (WGS) entry which is preliminary data.</text>
</comment>
<dbReference type="SUPFAM" id="SSF53901">
    <property type="entry name" value="Thiolase-like"/>
    <property type="match status" value="2"/>
</dbReference>
<keyword evidence="9" id="KW-1185">Reference proteome</keyword>
<dbReference type="EMBL" id="FCON02000030">
    <property type="protein sequence ID" value="SAL61131.1"/>
    <property type="molecule type" value="Genomic_DNA"/>
</dbReference>
<dbReference type="PROSITE" id="PS00098">
    <property type="entry name" value="THIOLASE_1"/>
    <property type="match status" value="1"/>
</dbReference>
<feature type="domain" description="Thiolase N-terminal" evidence="6">
    <location>
        <begin position="7"/>
        <end position="264"/>
    </location>
</feature>
<dbReference type="AlphaFoldDB" id="A0A158IYL0"/>
<dbReference type="Pfam" id="PF00108">
    <property type="entry name" value="Thiolase_N"/>
    <property type="match status" value="1"/>
</dbReference>
<dbReference type="InterPro" id="IPR016039">
    <property type="entry name" value="Thiolase-like"/>
</dbReference>